<feature type="transmembrane region" description="Helical" evidence="6">
    <location>
        <begin position="146"/>
        <end position="166"/>
    </location>
</feature>
<feature type="transmembrane region" description="Helical" evidence="6">
    <location>
        <begin position="109"/>
        <end position="134"/>
    </location>
</feature>
<comment type="similarity">
    <text evidence="5">Belongs to the SAT4 family.</text>
</comment>
<keyword evidence="4 6" id="KW-0472">Membrane</keyword>
<feature type="transmembrane region" description="Helical" evidence="6">
    <location>
        <begin position="69"/>
        <end position="89"/>
    </location>
</feature>
<comment type="subcellular location">
    <subcellularLocation>
        <location evidence="1">Membrane</location>
        <topology evidence="1">Multi-pass membrane protein</topology>
    </subcellularLocation>
</comment>
<evidence type="ECO:0000256" key="2">
    <source>
        <dbReference type="ARBA" id="ARBA00022692"/>
    </source>
</evidence>
<reference evidence="9" key="1">
    <citation type="journal article" date="2020" name="Stud. Mycol.">
        <title>101 Dothideomycetes genomes: A test case for predicting lifestyles and emergence of pathogens.</title>
        <authorList>
            <person name="Haridas S."/>
            <person name="Albert R."/>
            <person name="Binder M."/>
            <person name="Bloem J."/>
            <person name="LaButti K."/>
            <person name="Salamov A."/>
            <person name="Andreopoulos B."/>
            <person name="Baker S."/>
            <person name="Barry K."/>
            <person name="Bills G."/>
            <person name="Bluhm B."/>
            <person name="Cannon C."/>
            <person name="Castanera R."/>
            <person name="Culley D."/>
            <person name="Daum C."/>
            <person name="Ezra D."/>
            <person name="Gonzalez J."/>
            <person name="Henrissat B."/>
            <person name="Kuo A."/>
            <person name="Liang C."/>
            <person name="Lipzen A."/>
            <person name="Lutzoni F."/>
            <person name="Magnuson J."/>
            <person name="Mondo S."/>
            <person name="Nolan M."/>
            <person name="Ohm R."/>
            <person name="Pangilinan J."/>
            <person name="Park H.-J."/>
            <person name="Ramirez L."/>
            <person name="Alfaro M."/>
            <person name="Sun H."/>
            <person name="Tritt A."/>
            <person name="Yoshinaga Y."/>
            <person name="Zwiers L.-H."/>
            <person name="Turgeon B."/>
            <person name="Goodwin S."/>
            <person name="Spatafora J."/>
            <person name="Crous P."/>
            <person name="Grigoriev I."/>
        </authorList>
    </citation>
    <scope>NUCLEOTIDE SEQUENCE [LARGE SCALE GENOMIC DNA]</scope>
    <source>
        <strain evidence="9">CECT 20119</strain>
    </source>
</reference>
<evidence type="ECO:0000259" key="7">
    <source>
        <dbReference type="Pfam" id="PF20684"/>
    </source>
</evidence>
<dbReference type="Pfam" id="PF20684">
    <property type="entry name" value="Fung_rhodopsin"/>
    <property type="match status" value="1"/>
</dbReference>
<dbReference type="Proteomes" id="UP000799538">
    <property type="component" value="Unassembled WGS sequence"/>
</dbReference>
<dbReference type="OrthoDB" id="3936451at2759"/>
<evidence type="ECO:0000256" key="6">
    <source>
        <dbReference type="SAM" id="Phobius"/>
    </source>
</evidence>
<proteinExistence type="inferred from homology"/>
<gene>
    <name evidence="8" type="ORF">BDZ85DRAFT_109832</name>
</gene>
<evidence type="ECO:0000256" key="4">
    <source>
        <dbReference type="ARBA" id="ARBA00023136"/>
    </source>
</evidence>
<accession>A0A6A6GCM2</accession>
<feature type="transmembrane region" description="Helical" evidence="6">
    <location>
        <begin position="228"/>
        <end position="248"/>
    </location>
</feature>
<keyword evidence="3 6" id="KW-1133">Transmembrane helix</keyword>
<keyword evidence="2 6" id="KW-0812">Transmembrane</keyword>
<dbReference type="PANTHER" id="PTHR33048">
    <property type="entry name" value="PTH11-LIKE INTEGRAL MEMBRANE PROTEIN (AFU_ORTHOLOGUE AFUA_5G11245)"/>
    <property type="match status" value="1"/>
</dbReference>
<feature type="transmembrane region" description="Helical" evidence="6">
    <location>
        <begin position="195"/>
        <end position="216"/>
    </location>
</feature>
<evidence type="ECO:0000313" key="9">
    <source>
        <dbReference type="Proteomes" id="UP000799538"/>
    </source>
</evidence>
<feature type="domain" description="Rhodopsin" evidence="7">
    <location>
        <begin position="53"/>
        <end position="292"/>
    </location>
</feature>
<keyword evidence="9" id="KW-1185">Reference proteome</keyword>
<feature type="transmembrane region" description="Helical" evidence="6">
    <location>
        <begin position="33"/>
        <end position="57"/>
    </location>
</feature>
<protein>
    <recommendedName>
        <fullName evidence="7">Rhodopsin domain-containing protein</fullName>
    </recommendedName>
</protein>
<dbReference type="GO" id="GO:0016020">
    <property type="term" value="C:membrane"/>
    <property type="evidence" value="ECO:0007669"/>
    <property type="project" value="UniProtKB-SubCell"/>
</dbReference>
<name>A0A6A6GCM2_9PEZI</name>
<dbReference type="InterPro" id="IPR052337">
    <property type="entry name" value="SAT4-like"/>
</dbReference>
<dbReference type="EMBL" id="ML992506">
    <property type="protein sequence ID" value="KAF2223464.1"/>
    <property type="molecule type" value="Genomic_DNA"/>
</dbReference>
<feature type="transmembrane region" description="Helical" evidence="6">
    <location>
        <begin position="268"/>
        <end position="287"/>
    </location>
</feature>
<dbReference type="AlphaFoldDB" id="A0A6A6GCM2"/>
<evidence type="ECO:0000256" key="5">
    <source>
        <dbReference type="ARBA" id="ARBA00038359"/>
    </source>
</evidence>
<evidence type="ECO:0000256" key="1">
    <source>
        <dbReference type="ARBA" id="ARBA00004141"/>
    </source>
</evidence>
<organism evidence="8 9">
    <name type="scientific">Elsinoe ampelina</name>
    <dbReference type="NCBI Taxonomy" id="302913"/>
    <lineage>
        <taxon>Eukaryota</taxon>
        <taxon>Fungi</taxon>
        <taxon>Dikarya</taxon>
        <taxon>Ascomycota</taxon>
        <taxon>Pezizomycotina</taxon>
        <taxon>Dothideomycetes</taxon>
        <taxon>Dothideomycetidae</taxon>
        <taxon>Myriangiales</taxon>
        <taxon>Elsinoaceae</taxon>
        <taxon>Elsinoe</taxon>
    </lineage>
</organism>
<dbReference type="InterPro" id="IPR049326">
    <property type="entry name" value="Rhodopsin_dom_fungi"/>
</dbReference>
<dbReference type="PANTHER" id="PTHR33048:SF96">
    <property type="entry name" value="INTEGRAL MEMBRANE PROTEIN"/>
    <property type="match status" value="1"/>
</dbReference>
<evidence type="ECO:0000313" key="8">
    <source>
        <dbReference type="EMBL" id="KAF2223464.1"/>
    </source>
</evidence>
<sequence length="417" mass="46105">MLCVLHDTGSHDHIPASSTSMQYVEWQANRENFVTYFVILTVLQFITTIAVGLRIWVRSSITRNFGKTDILLILSHLINCTASIIWLVIQTHEINYIPRSPALFHDWATPYLIAFSFYVLSGALVKIVIAGFFFKIALYPWQRILVIGPVCAYVLTLTVGANLIIFRCRLPLDSSRILSDQACAVGSASIIKLGFAVASINCLCDWIFAVVPLQMLHAAKGLSRASRVSAGCVIGLAVVGSAVSVVRLPYFGQLSFTPMFFERIPKSFMLSLVETTVAILAISMATLRPLFKLIWDGVTCRPSRIETGVVSPPRRPSVYPDADLLATEKGTETTKSLRFDSRAMVGIGILPNITLSTRAEEEGEDDDDDVESVHIQVPKLCYTRRLVSQMSIPSISQVLMESEMSGHGVDEEKGQRE</sequence>
<evidence type="ECO:0000256" key="3">
    <source>
        <dbReference type="ARBA" id="ARBA00022989"/>
    </source>
</evidence>